<dbReference type="VEuPathDB" id="VectorBase:ISCW015423"/>
<keyword evidence="4" id="KW-1185">Reference proteome</keyword>
<dbReference type="HOGENOM" id="CLU_2888278_0_0_1"/>
<protein>
    <recommendedName>
        <fullName evidence="1">Choline/carnitine acyltransferase domain-containing protein</fullName>
    </recommendedName>
</protein>
<dbReference type="EMBL" id="DS979287">
    <property type="protein sequence ID" value="EEC20409.1"/>
    <property type="molecule type" value="Genomic_DNA"/>
</dbReference>
<evidence type="ECO:0000313" key="2">
    <source>
        <dbReference type="EMBL" id="EEC20409.1"/>
    </source>
</evidence>
<dbReference type="Gene3D" id="3.30.559.10">
    <property type="entry name" value="Chloramphenicol acetyltransferase-like domain"/>
    <property type="match status" value="1"/>
</dbReference>
<feature type="domain" description="Choline/carnitine acyltransferase" evidence="1">
    <location>
        <begin position="5"/>
        <end position="56"/>
    </location>
</feature>
<proteinExistence type="predicted"/>
<dbReference type="EMBL" id="ABJB010609360">
    <property type="status" value="NOT_ANNOTATED_CDS"/>
    <property type="molecule type" value="Genomic_DNA"/>
</dbReference>
<dbReference type="SUPFAM" id="SSF52777">
    <property type="entry name" value="CoA-dependent acyltransferases"/>
    <property type="match status" value="1"/>
</dbReference>
<dbReference type="InterPro" id="IPR039551">
    <property type="entry name" value="Cho/carn_acyl_trans"/>
</dbReference>
<evidence type="ECO:0000259" key="1">
    <source>
        <dbReference type="Pfam" id="PF00755"/>
    </source>
</evidence>
<dbReference type="Proteomes" id="UP000001555">
    <property type="component" value="Unassembled WGS sequence"/>
</dbReference>
<dbReference type="AlphaFoldDB" id="B7QNI7"/>
<accession>B7QNI7</accession>
<reference evidence="3" key="2">
    <citation type="submission" date="2020-05" db="UniProtKB">
        <authorList>
            <consortium name="EnsemblMetazoa"/>
        </authorList>
    </citation>
    <scope>IDENTIFICATION</scope>
    <source>
        <strain evidence="3">wikel</strain>
    </source>
</reference>
<dbReference type="VEuPathDB" id="VectorBase:ISCI015423"/>
<dbReference type="InParanoid" id="B7QNI7"/>
<dbReference type="Pfam" id="PF00755">
    <property type="entry name" value="Carn_acyltransf"/>
    <property type="match status" value="1"/>
</dbReference>
<dbReference type="EnsemblMetazoa" id="ISCW015423-RA">
    <property type="protein sequence ID" value="ISCW015423-PA"/>
    <property type="gene ID" value="ISCW015423"/>
</dbReference>
<evidence type="ECO:0000313" key="4">
    <source>
        <dbReference type="Proteomes" id="UP000001555"/>
    </source>
</evidence>
<evidence type="ECO:0000313" key="3">
    <source>
        <dbReference type="EnsemblMetazoa" id="ISCW015423-PA"/>
    </source>
</evidence>
<reference evidence="2 4" key="1">
    <citation type="submission" date="2008-03" db="EMBL/GenBank/DDBJ databases">
        <title>Annotation of Ixodes scapularis.</title>
        <authorList>
            <consortium name="Ixodes scapularis Genome Project Consortium"/>
            <person name="Caler E."/>
            <person name="Hannick L.I."/>
            <person name="Bidwell S."/>
            <person name="Joardar V."/>
            <person name="Thiagarajan M."/>
            <person name="Amedeo P."/>
            <person name="Galinsky K.J."/>
            <person name="Schobel S."/>
            <person name="Inman J."/>
            <person name="Hostetler J."/>
            <person name="Miller J."/>
            <person name="Hammond M."/>
            <person name="Megy K."/>
            <person name="Lawson D."/>
            <person name="Kodira C."/>
            <person name="Sutton G."/>
            <person name="Meyer J."/>
            <person name="Hill C.A."/>
            <person name="Birren B."/>
            <person name="Nene V."/>
            <person name="Collins F."/>
            <person name="Alarcon-Chaidez F."/>
            <person name="Wikel S."/>
            <person name="Strausberg R."/>
        </authorList>
    </citation>
    <scope>NUCLEOTIDE SEQUENCE [LARGE SCALE GENOMIC DNA]</scope>
    <source>
        <strain evidence="4">Wikel</strain>
        <strain evidence="2">Wikel colony</strain>
    </source>
</reference>
<name>B7QNI7_IXOSC</name>
<dbReference type="InterPro" id="IPR023213">
    <property type="entry name" value="CAT-like_dom_sf"/>
</dbReference>
<organism>
    <name type="scientific">Ixodes scapularis</name>
    <name type="common">Black-legged tick</name>
    <name type="synonym">Deer tick</name>
    <dbReference type="NCBI Taxonomy" id="6945"/>
    <lineage>
        <taxon>Eukaryota</taxon>
        <taxon>Metazoa</taxon>
        <taxon>Ecdysozoa</taxon>
        <taxon>Arthropoda</taxon>
        <taxon>Chelicerata</taxon>
        <taxon>Arachnida</taxon>
        <taxon>Acari</taxon>
        <taxon>Parasitiformes</taxon>
        <taxon>Ixodida</taxon>
        <taxon>Ixodoidea</taxon>
        <taxon>Ixodidae</taxon>
        <taxon>Ixodinae</taxon>
        <taxon>Ixodes</taxon>
    </lineage>
</organism>
<gene>
    <name evidence="2" type="ORF">IscW_ISCW015423</name>
</gene>
<sequence length="63" mass="7051">MVLGAASTRQFLHGRVDPFHASTEESLSFCKIFDSPLASREEKEQSLRKAVERCKQDAVLVSL</sequence>
<dbReference type="PaxDb" id="6945-B7QNI7"/>